<dbReference type="OrthoDB" id="9907246at2759"/>
<evidence type="ECO:0000256" key="10">
    <source>
        <dbReference type="ARBA" id="ARBA00023180"/>
    </source>
</evidence>
<dbReference type="GO" id="GO:0007229">
    <property type="term" value="P:integrin-mediated signaling pathway"/>
    <property type="evidence" value="ECO:0007669"/>
    <property type="project" value="Ensembl"/>
</dbReference>
<dbReference type="PANTHER" id="PTHR14162:SF1">
    <property type="entry name" value="MUCOSAL ADDRESSIN CELL ADHESION MOLECULE 1"/>
    <property type="match status" value="1"/>
</dbReference>
<protein>
    <recommendedName>
        <fullName evidence="12">Mucosal addressin cell adhesion molecule 1</fullName>
    </recommendedName>
</protein>
<keyword evidence="3 14" id="KW-0812">Transmembrane</keyword>
<dbReference type="GO" id="GO:2000403">
    <property type="term" value="P:positive regulation of lymphocyte migration"/>
    <property type="evidence" value="ECO:0007669"/>
    <property type="project" value="InterPro"/>
</dbReference>
<comment type="subcellular location">
    <subcellularLocation>
        <location evidence="1">Membrane</location>
        <topology evidence="1">Single-pass type I membrane protein</topology>
    </subcellularLocation>
</comment>
<evidence type="ECO:0000313" key="17">
    <source>
        <dbReference type="Ensembl" id="ENSSVLP00005030707.1"/>
    </source>
</evidence>
<evidence type="ECO:0000256" key="13">
    <source>
        <dbReference type="SAM" id="MobiDB-lite"/>
    </source>
</evidence>
<dbReference type="Proteomes" id="UP000694564">
    <property type="component" value="Chromosome 16"/>
</dbReference>
<evidence type="ECO:0000259" key="16">
    <source>
        <dbReference type="Pfam" id="PF09085"/>
    </source>
</evidence>
<evidence type="ECO:0000256" key="14">
    <source>
        <dbReference type="SAM" id="Phobius"/>
    </source>
</evidence>
<dbReference type="GO" id="GO:0098640">
    <property type="term" value="F:integrin binding involved in cell-matrix adhesion"/>
    <property type="evidence" value="ECO:0007669"/>
    <property type="project" value="Ensembl"/>
</dbReference>
<comment type="subunit">
    <text evidence="2">Homodimer.</text>
</comment>
<keyword evidence="10" id="KW-0325">Glycoprotein</keyword>
<accession>A0A8D2DYA3</accession>
<keyword evidence="4 15" id="KW-0732">Signal</keyword>
<dbReference type="Ensembl" id="ENSSVLT00005034106.1">
    <property type="protein sequence ID" value="ENSSVLP00005030707.1"/>
    <property type="gene ID" value="ENSSVLG00005024110.1"/>
</dbReference>
<proteinExistence type="predicted"/>
<organism evidence="17 18">
    <name type="scientific">Sciurus vulgaris</name>
    <name type="common">Eurasian red squirrel</name>
    <dbReference type="NCBI Taxonomy" id="55149"/>
    <lineage>
        <taxon>Eukaryota</taxon>
        <taxon>Metazoa</taxon>
        <taxon>Chordata</taxon>
        <taxon>Craniata</taxon>
        <taxon>Vertebrata</taxon>
        <taxon>Euteleostomi</taxon>
        <taxon>Mammalia</taxon>
        <taxon>Eutheria</taxon>
        <taxon>Euarchontoglires</taxon>
        <taxon>Glires</taxon>
        <taxon>Rodentia</taxon>
        <taxon>Sciuromorpha</taxon>
        <taxon>Sciuridae</taxon>
        <taxon>Sciurinae</taxon>
        <taxon>Sciurini</taxon>
        <taxon>Sciurus</taxon>
    </lineage>
</organism>
<keyword evidence="11" id="KW-0393">Immunoglobulin domain</keyword>
<evidence type="ECO:0000256" key="4">
    <source>
        <dbReference type="ARBA" id="ARBA00022729"/>
    </source>
</evidence>
<dbReference type="InterPro" id="IPR013783">
    <property type="entry name" value="Ig-like_fold"/>
</dbReference>
<evidence type="ECO:0000256" key="15">
    <source>
        <dbReference type="SAM" id="SignalP"/>
    </source>
</evidence>
<evidence type="ECO:0000256" key="9">
    <source>
        <dbReference type="ARBA" id="ARBA00023157"/>
    </source>
</evidence>
<sequence>MEQGLALLLALSLGLLQPGRSKQEGKGRGLGPSSDPTILGPGWKPALGGTCAGLSCVSAGQPLRVEPPEPVVALAIGASQQFTCSLACARGTAAVRWSGLDTNLGAVRSEAGGSVLSVRNASLSAAGTRVCVGSCGDRTFQHTVRLLVYAFPDQLTVSPATLVSGRDQEVACTAHGISPAGPDTLFFSLLLGNRELEGVQALGREEEEEDPQETEDLLFRVTKRWLLPPLGTPTPTTLHCQATMRLPGLELSHRRALPVLHSQTSLEPTDPTSSDPPTATSPQASPQQGSTGTPRINSSTETCRPEIHQSLEPALDGEGSWELLCETVCGPGMAVRWTLAPGGLAAYQRREAGARAWLSCRLDPGGQVASLYVPGQKVTPKPRPPPAALWTGSLVLGLLLMPPLAYRLWRRCRPAPATPARPPASLWLLPVRD</sequence>
<feature type="signal peptide" evidence="15">
    <location>
        <begin position="1"/>
        <end position="21"/>
    </location>
</feature>
<dbReference type="InterPro" id="IPR037413">
    <property type="entry name" value="MADCAM1"/>
</dbReference>
<dbReference type="AlphaFoldDB" id="A0A8D2DYA3"/>
<evidence type="ECO:0000256" key="1">
    <source>
        <dbReference type="ARBA" id="ARBA00004479"/>
    </source>
</evidence>
<feature type="compositionally biased region" description="Polar residues" evidence="13">
    <location>
        <begin position="288"/>
        <end position="302"/>
    </location>
</feature>
<evidence type="ECO:0000256" key="8">
    <source>
        <dbReference type="ARBA" id="ARBA00023136"/>
    </source>
</evidence>
<keyword evidence="18" id="KW-1185">Reference proteome</keyword>
<evidence type="ECO:0000256" key="5">
    <source>
        <dbReference type="ARBA" id="ARBA00022737"/>
    </source>
</evidence>
<evidence type="ECO:0000256" key="12">
    <source>
        <dbReference type="ARBA" id="ARBA00074025"/>
    </source>
</evidence>
<dbReference type="PANTHER" id="PTHR14162">
    <property type="entry name" value="MUCOSAL ADDRESSIN CELL ADHESION MOLECULE-1"/>
    <property type="match status" value="1"/>
</dbReference>
<keyword evidence="6" id="KW-0130">Cell adhesion</keyword>
<feature type="compositionally biased region" description="Low complexity" evidence="13">
    <location>
        <begin position="268"/>
        <end position="287"/>
    </location>
</feature>
<dbReference type="SUPFAM" id="SSF48726">
    <property type="entry name" value="Immunoglobulin"/>
    <property type="match status" value="2"/>
</dbReference>
<dbReference type="GO" id="GO:0005886">
    <property type="term" value="C:plasma membrane"/>
    <property type="evidence" value="ECO:0007669"/>
    <property type="project" value="GOC"/>
</dbReference>
<dbReference type="FunFam" id="2.60.40.10:FF:000194">
    <property type="entry name" value="Intercellular adhesion molecule 1"/>
    <property type="match status" value="1"/>
</dbReference>
<name>A0A8D2DYA3_SCIVU</name>
<evidence type="ECO:0000256" key="3">
    <source>
        <dbReference type="ARBA" id="ARBA00022692"/>
    </source>
</evidence>
<gene>
    <name evidence="17" type="primary">MADCAM1</name>
</gene>
<feature type="transmembrane region" description="Helical" evidence="14">
    <location>
        <begin position="387"/>
        <end position="406"/>
    </location>
</feature>
<dbReference type="FunFam" id="2.60.40.10:FF:000933">
    <property type="entry name" value="Mucosal addressin cell adhesion molecule 1"/>
    <property type="match status" value="1"/>
</dbReference>
<dbReference type="GO" id="GO:0043113">
    <property type="term" value="P:receptor clustering"/>
    <property type="evidence" value="ECO:0007669"/>
    <property type="project" value="Ensembl"/>
</dbReference>
<keyword evidence="9" id="KW-1015">Disulfide bond</keyword>
<evidence type="ECO:0000256" key="2">
    <source>
        <dbReference type="ARBA" id="ARBA00011738"/>
    </source>
</evidence>
<feature type="domain" description="Adhesion molecule immunoglobulin-like" evidence="16">
    <location>
        <begin position="150"/>
        <end position="260"/>
    </location>
</feature>
<keyword evidence="5" id="KW-0677">Repeat</keyword>
<dbReference type="Pfam" id="PF09085">
    <property type="entry name" value="Adhes-Ig_like"/>
    <property type="match status" value="1"/>
</dbReference>
<evidence type="ECO:0000256" key="11">
    <source>
        <dbReference type="ARBA" id="ARBA00023319"/>
    </source>
</evidence>
<dbReference type="GeneTree" id="ENSGT00510000049549"/>
<evidence type="ECO:0000256" key="7">
    <source>
        <dbReference type="ARBA" id="ARBA00022989"/>
    </source>
</evidence>
<dbReference type="InterPro" id="IPR036179">
    <property type="entry name" value="Ig-like_dom_sf"/>
</dbReference>
<dbReference type="InterPro" id="IPR015169">
    <property type="entry name" value="Adhes-Ig-like"/>
</dbReference>
<dbReference type="GO" id="GO:0034113">
    <property type="term" value="P:heterotypic cell-cell adhesion"/>
    <property type="evidence" value="ECO:0007669"/>
    <property type="project" value="Ensembl"/>
</dbReference>
<evidence type="ECO:0000313" key="18">
    <source>
        <dbReference type="Proteomes" id="UP000694564"/>
    </source>
</evidence>
<feature type="region of interest" description="Disordered" evidence="13">
    <location>
        <begin position="263"/>
        <end position="303"/>
    </location>
</feature>
<dbReference type="Gene3D" id="2.60.40.10">
    <property type="entry name" value="Immunoglobulins"/>
    <property type="match status" value="2"/>
</dbReference>
<evidence type="ECO:0000256" key="6">
    <source>
        <dbReference type="ARBA" id="ARBA00022889"/>
    </source>
</evidence>
<dbReference type="GO" id="GO:0050901">
    <property type="term" value="P:leukocyte tethering or rolling"/>
    <property type="evidence" value="ECO:0007669"/>
    <property type="project" value="Ensembl"/>
</dbReference>
<feature type="chain" id="PRO_5034849855" description="Mucosal addressin cell adhesion molecule 1" evidence="15">
    <location>
        <begin position="22"/>
        <end position="433"/>
    </location>
</feature>
<reference evidence="17" key="1">
    <citation type="submission" date="2025-08" db="UniProtKB">
        <authorList>
            <consortium name="Ensembl"/>
        </authorList>
    </citation>
    <scope>IDENTIFICATION</scope>
</reference>
<keyword evidence="7 14" id="KW-1133">Transmembrane helix</keyword>
<reference evidence="17" key="2">
    <citation type="submission" date="2025-09" db="UniProtKB">
        <authorList>
            <consortium name="Ensembl"/>
        </authorList>
    </citation>
    <scope>IDENTIFICATION</scope>
</reference>
<keyword evidence="8 14" id="KW-0472">Membrane</keyword>